<proteinExistence type="predicted"/>
<reference evidence="1" key="1">
    <citation type="journal article" date="2022" name="bioRxiv">
        <title>Sequencing and chromosome-scale assembly of the giantPleurodeles waltlgenome.</title>
        <authorList>
            <person name="Brown T."/>
            <person name="Elewa A."/>
            <person name="Iarovenko S."/>
            <person name="Subramanian E."/>
            <person name="Araus A.J."/>
            <person name="Petzold A."/>
            <person name="Susuki M."/>
            <person name="Suzuki K.-i.T."/>
            <person name="Hayashi T."/>
            <person name="Toyoda A."/>
            <person name="Oliveira C."/>
            <person name="Osipova E."/>
            <person name="Leigh N.D."/>
            <person name="Simon A."/>
            <person name="Yun M.H."/>
        </authorList>
    </citation>
    <scope>NUCLEOTIDE SEQUENCE</scope>
    <source>
        <strain evidence="1">20211129_DDA</strain>
        <tissue evidence="1">Liver</tissue>
    </source>
</reference>
<organism evidence="1 2">
    <name type="scientific">Pleurodeles waltl</name>
    <name type="common">Iberian ribbed newt</name>
    <dbReference type="NCBI Taxonomy" id="8319"/>
    <lineage>
        <taxon>Eukaryota</taxon>
        <taxon>Metazoa</taxon>
        <taxon>Chordata</taxon>
        <taxon>Craniata</taxon>
        <taxon>Vertebrata</taxon>
        <taxon>Euteleostomi</taxon>
        <taxon>Amphibia</taxon>
        <taxon>Batrachia</taxon>
        <taxon>Caudata</taxon>
        <taxon>Salamandroidea</taxon>
        <taxon>Salamandridae</taxon>
        <taxon>Pleurodelinae</taxon>
        <taxon>Pleurodeles</taxon>
    </lineage>
</organism>
<dbReference type="AlphaFoldDB" id="A0AAV7URI0"/>
<protein>
    <submittedName>
        <fullName evidence="1">Uncharacterized protein</fullName>
    </submittedName>
</protein>
<keyword evidence="2" id="KW-1185">Reference proteome</keyword>
<dbReference type="EMBL" id="JANPWB010000004">
    <property type="protein sequence ID" value="KAJ1191632.1"/>
    <property type="molecule type" value="Genomic_DNA"/>
</dbReference>
<sequence length="217" mass="23291">MARTCPGRGSLLHLPACAPLLRPTEGVLIRDTWPLRNLPPPRVLTWGLDKGGGPSPHAVGARQSGPPLNELKMLGPPEKRGRGPAVGAPRGPQWLKTATCYCGGGAANAGLLASKRMIMFFSYWHGRRKSTAPLRLLQEASRLDLLAENMCVEGQPMSRVAAGVTVAVIPCLRLHPEAKSGWQLNGRSRSRYRRAASGVRAGCALHMQEQAAQAKPC</sequence>
<comment type="caution">
    <text evidence="1">The sequence shown here is derived from an EMBL/GenBank/DDBJ whole genome shotgun (WGS) entry which is preliminary data.</text>
</comment>
<dbReference type="Proteomes" id="UP001066276">
    <property type="component" value="Chromosome 2_2"/>
</dbReference>
<accession>A0AAV7URI0</accession>
<evidence type="ECO:0000313" key="2">
    <source>
        <dbReference type="Proteomes" id="UP001066276"/>
    </source>
</evidence>
<evidence type="ECO:0000313" key="1">
    <source>
        <dbReference type="EMBL" id="KAJ1191632.1"/>
    </source>
</evidence>
<gene>
    <name evidence="1" type="ORF">NDU88_000948</name>
</gene>
<name>A0AAV7URI0_PLEWA</name>